<proteinExistence type="predicted"/>
<evidence type="ECO:0000313" key="6">
    <source>
        <dbReference type="EMBL" id="KAK3280949.1"/>
    </source>
</evidence>
<dbReference type="GO" id="GO:0043161">
    <property type="term" value="P:proteasome-mediated ubiquitin-dependent protein catabolic process"/>
    <property type="evidence" value="ECO:0007669"/>
    <property type="project" value="TreeGrafter"/>
</dbReference>
<sequence>MPGTRWRDEEIVENLSSMDPDARLRALRAVKNQIIGNKTKKLSYVKLGAVPRIVEILATDSSVPLLVQSAAAVGSFACGTEEGVRAVLQSDVLSHMLKILSHKDDQVVQAVARSLKLIFNSTLAPRANMFEQNALSQLLQLLFSKNITVAEVAASVLARCCETPRQQSAIASAGAIPRLVHLLSLSTPKSQEAALDALASLTHSNSEISLALLDGPVVERICALLKDRNTRLRVLACSCLANMSRASSLPTARQHELAALALPVAVRLVGEGEGGFHEAPRVVAQLVSGNADMQKVACDAEVVPRLAKLLKKEYDLSPRLLETTLLALAALTERHEQSRKQLVQAKVLDKIVQALANNEQGVRISACKCCLSMSRSVKHLRTALVDSNMTQALLNLLTDGSTEVKEAAAATLCNMVLDFSPMKEQLLSSGGLRHLAVLAQAPQYVLRLNSMWALKNLLYLSKSPSKEAVMQSLSYTTMRQLLLNDVEEVQTANICGQRWRWLRVRVREHDKGSCTVQELTSECEGKETRGPQGLHSEFFMYGVQGVMRLNSWLGIYRTKGHSQTMKWQ</sequence>
<protein>
    <recommendedName>
        <fullName evidence="8">Armadillo repeat-containing protein 8</fullName>
    </recommendedName>
</protein>
<dbReference type="GO" id="GO:0005634">
    <property type="term" value="C:nucleus"/>
    <property type="evidence" value="ECO:0007669"/>
    <property type="project" value="UniProtKB-SubCell"/>
</dbReference>
<evidence type="ECO:0000256" key="5">
    <source>
        <dbReference type="ARBA" id="ARBA00023242"/>
    </source>
</evidence>
<evidence type="ECO:0000313" key="7">
    <source>
        <dbReference type="Proteomes" id="UP001190700"/>
    </source>
</evidence>
<accession>A0AAE0GMK3</accession>
<gene>
    <name evidence="6" type="ORF">CYMTET_11240</name>
</gene>
<dbReference type="InterPro" id="IPR000225">
    <property type="entry name" value="Armadillo"/>
</dbReference>
<evidence type="ECO:0008006" key="8">
    <source>
        <dbReference type="Google" id="ProtNLM"/>
    </source>
</evidence>
<dbReference type="PANTHER" id="PTHR15651">
    <property type="entry name" value="ARMADILLO REPEAT-CONTAINING PROTEIN 8"/>
    <property type="match status" value="1"/>
</dbReference>
<evidence type="ECO:0000256" key="2">
    <source>
        <dbReference type="ARBA" id="ARBA00004496"/>
    </source>
</evidence>
<comment type="caution">
    <text evidence="6">The sequence shown here is derived from an EMBL/GenBank/DDBJ whole genome shotgun (WGS) entry which is preliminary data.</text>
</comment>
<dbReference type="PANTHER" id="PTHR15651:SF7">
    <property type="entry name" value="ARMADILLO REPEAT-CONTAINING PROTEIN 8"/>
    <property type="match status" value="1"/>
</dbReference>
<dbReference type="AlphaFoldDB" id="A0AAE0GMK3"/>
<evidence type="ECO:0000256" key="4">
    <source>
        <dbReference type="ARBA" id="ARBA00022737"/>
    </source>
</evidence>
<dbReference type="Pfam" id="PF00514">
    <property type="entry name" value="Arm"/>
    <property type="match status" value="2"/>
</dbReference>
<dbReference type="Proteomes" id="UP001190700">
    <property type="component" value="Unassembled WGS sequence"/>
</dbReference>
<evidence type="ECO:0000256" key="1">
    <source>
        <dbReference type="ARBA" id="ARBA00004123"/>
    </source>
</evidence>
<dbReference type="SUPFAM" id="SSF48371">
    <property type="entry name" value="ARM repeat"/>
    <property type="match status" value="1"/>
</dbReference>
<keyword evidence="3" id="KW-0963">Cytoplasm</keyword>
<dbReference type="EMBL" id="LGRX02004178">
    <property type="protein sequence ID" value="KAK3280949.1"/>
    <property type="molecule type" value="Genomic_DNA"/>
</dbReference>
<keyword evidence="5" id="KW-0539">Nucleus</keyword>
<dbReference type="InterPro" id="IPR016024">
    <property type="entry name" value="ARM-type_fold"/>
</dbReference>
<keyword evidence="7" id="KW-1185">Reference proteome</keyword>
<dbReference type="GO" id="GO:0034657">
    <property type="term" value="C:GID complex"/>
    <property type="evidence" value="ECO:0007669"/>
    <property type="project" value="TreeGrafter"/>
</dbReference>
<dbReference type="GO" id="GO:0005737">
    <property type="term" value="C:cytoplasm"/>
    <property type="evidence" value="ECO:0007669"/>
    <property type="project" value="UniProtKB-SubCell"/>
</dbReference>
<dbReference type="SMART" id="SM00185">
    <property type="entry name" value="ARM"/>
    <property type="match status" value="9"/>
</dbReference>
<keyword evidence="4" id="KW-0677">Repeat</keyword>
<dbReference type="InterPro" id="IPR038739">
    <property type="entry name" value="ARMC8/Vid28"/>
</dbReference>
<reference evidence="6 7" key="1">
    <citation type="journal article" date="2015" name="Genome Biol. Evol.">
        <title>Comparative Genomics of a Bacterivorous Green Alga Reveals Evolutionary Causalities and Consequences of Phago-Mixotrophic Mode of Nutrition.</title>
        <authorList>
            <person name="Burns J.A."/>
            <person name="Paasch A."/>
            <person name="Narechania A."/>
            <person name="Kim E."/>
        </authorList>
    </citation>
    <scope>NUCLEOTIDE SEQUENCE [LARGE SCALE GENOMIC DNA]</scope>
    <source>
        <strain evidence="6 7">PLY_AMNH</strain>
    </source>
</reference>
<dbReference type="InterPro" id="IPR011989">
    <property type="entry name" value="ARM-like"/>
</dbReference>
<evidence type="ECO:0000256" key="3">
    <source>
        <dbReference type="ARBA" id="ARBA00022490"/>
    </source>
</evidence>
<organism evidence="6 7">
    <name type="scientific">Cymbomonas tetramitiformis</name>
    <dbReference type="NCBI Taxonomy" id="36881"/>
    <lineage>
        <taxon>Eukaryota</taxon>
        <taxon>Viridiplantae</taxon>
        <taxon>Chlorophyta</taxon>
        <taxon>Pyramimonadophyceae</taxon>
        <taxon>Pyramimonadales</taxon>
        <taxon>Pyramimonadaceae</taxon>
        <taxon>Cymbomonas</taxon>
    </lineage>
</organism>
<comment type="subcellular location">
    <subcellularLocation>
        <location evidence="2">Cytoplasm</location>
    </subcellularLocation>
    <subcellularLocation>
        <location evidence="1">Nucleus</location>
    </subcellularLocation>
</comment>
<dbReference type="Gene3D" id="1.25.10.10">
    <property type="entry name" value="Leucine-rich Repeat Variant"/>
    <property type="match status" value="2"/>
</dbReference>
<name>A0AAE0GMK3_9CHLO</name>